<reference evidence="1" key="1">
    <citation type="journal article" date="2020" name="Nature">
        <title>Giant virus diversity and host interactions through global metagenomics.</title>
        <authorList>
            <person name="Schulz F."/>
            <person name="Roux S."/>
            <person name="Paez-Espino D."/>
            <person name="Jungbluth S."/>
            <person name="Walsh D.A."/>
            <person name="Denef V.J."/>
            <person name="McMahon K.D."/>
            <person name="Konstantinidis K.T."/>
            <person name="Eloe-Fadrosh E.A."/>
            <person name="Kyrpides N.C."/>
            <person name="Woyke T."/>
        </authorList>
    </citation>
    <scope>NUCLEOTIDE SEQUENCE</scope>
    <source>
        <strain evidence="1">GVMAG-S-1017745-26</strain>
    </source>
</reference>
<name>A0A6C0LYG3_9ZZZZ</name>
<sequence>MNSNFVVLLGIFIFLLYIYFNPKRIYTIENFSQDTMRTNNLFKRNTDLDYMSKNIGIKITDKENINTRNIAPINNNNIIKTKGFPKNVNAEDIGNSNRIPDKISNKKVYKIPLPKFDDLVDNPITFTNKKLKVKKLKVKKLKVKNKRIKNAKTCSFFPSLGSSNNFNCPKEYPVHSGASLGLSGRTVKCNEKEIKMKKAKAVSTVKNGQITGIVVTSKGSNYSSEPSIKIIGKGSGGKAYPILKNGKVHKIVIRSSGSGYTSSPKIKISAPNGMVSCNLCCRSEL</sequence>
<dbReference type="EMBL" id="MN740583">
    <property type="protein sequence ID" value="QHU35075.1"/>
    <property type="molecule type" value="Genomic_DNA"/>
</dbReference>
<accession>A0A6C0LYG3</accession>
<protein>
    <submittedName>
        <fullName evidence="1">Uncharacterized protein</fullName>
    </submittedName>
</protein>
<proteinExistence type="predicted"/>
<dbReference type="AlphaFoldDB" id="A0A6C0LYG3"/>
<evidence type="ECO:0000313" key="1">
    <source>
        <dbReference type="EMBL" id="QHU35075.1"/>
    </source>
</evidence>
<organism evidence="1">
    <name type="scientific">viral metagenome</name>
    <dbReference type="NCBI Taxonomy" id="1070528"/>
    <lineage>
        <taxon>unclassified sequences</taxon>
        <taxon>metagenomes</taxon>
        <taxon>organismal metagenomes</taxon>
    </lineage>
</organism>